<dbReference type="AlphaFoldDB" id="A0AAV9C764"/>
<sequence>MDVKVEGELERIENDEMNPRVMTVARDEQVPQIFKIEALASKDHESYNNEANSSTSFPLSSPPTSSVSPLTPRLSSLSPSLHPTPPTDVSGCS</sequence>
<reference evidence="2" key="2">
    <citation type="submission" date="2023-06" db="EMBL/GenBank/DDBJ databases">
        <authorList>
            <person name="Ma L."/>
            <person name="Liu K.-W."/>
            <person name="Li Z."/>
            <person name="Hsiao Y.-Y."/>
            <person name="Qi Y."/>
            <person name="Fu T."/>
            <person name="Tang G."/>
            <person name="Zhang D."/>
            <person name="Sun W.-H."/>
            <person name="Liu D.-K."/>
            <person name="Li Y."/>
            <person name="Chen G.-Z."/>
            <person name="Liu X.-D."/>
            <person name="Liao X.-Y."/>
            <person name="Jiang Y.-T."/>
            <person name="Yu X."/>
            <person name="Hao Y."/>
            <person name="Huang J."/>
            <person name="Zhao X.-W."/>
            <person name="Ke S."/>
            <person name="Chen Y.-Y."/>
            <person name="Wu W.-L."/>
            <person name="Hsu J.-L."/>
            <person name="Lin Y.-F."/>
            <person name="Huang M.-D."/>
            <person name="Li C.-Y."/>
            <person name="Huang L."/>
            <person name="Wang Z.-W."/>
            <person name="Zhao X."/>
            <person name="Zhong W.-Y."/>
            <person name="Peng D.-H."/>
            <person name="Ahmad S."/>
            <person name="Lan S."/>
            <person name="Zhang J.-S."/>
            <person name="Tsai W.-C."/>
            <person name="Van De Peer Y."/>
            <person name="Liu Z.-J."/>
        </authorList>
    </citation>
    <scope>NUCLEOTIDE SEQUENCE</scope>
    <source>
        <strain evidence="2">CP</strain>
        <tissue evidence="2">Leaves</tissue>
    </source>
</reference>
<evidence type="ECO:0000256" key="1">
    <source>
        <dbReference type="SAM" id="MobiDB-lite"/>
    </source>
</evidence>
<dbReference type="Proteomes" id="UP001180020">
    <property type="component" value="Unassembled WGS sequence"/>
</dbReference>
<feature type="region of interest" description="Disordered" evidence="1">
    <location>
        <begin position="45"/>
        <end position="93"/>
    </location>
</feature>
<dbReference type="EMBL" id="JAUJYO010000021">
    <property type="protein sequence ID" value="KAK1284153.1"/>
    <property type="molecule type" value="Genomic_DNA"/>
</dbReference>
<accession>A0AAV9C764</accession>
<evidence type="ECO:0000313" key="3">
    <source>
        <dbReference type="Proteomes" id="UP001180020"/>
    </source>
</evidence>
<keyword evidence="3" id="KW-1185">Reference proteome</keyword>
<protein>
    <submittedName>
        <fullName evidence="2">Uncharacterized protein</fullName>
    </submittedName>
</protein>
<feature type="compositionally biased region" description="Low complexity" evidence="1">
    <location>
        <begin position="53"/>
        <end position="81"/>
    </location>
</feature>
<name>A0AAV9C764_ACOCL</name>
<proteinExistence type="predicted"/>
<gene>
    <name evidence="2" type="ORF">QJS10_CPB21g01151</name>
</gene>
<comment type="caution">
    <text evidence="2">The sequence shown here is derived from an EMBL/GenBank/DDBJ whole genome shotgun (WGS) entry which is preliminary data.</text>
</comment>
<organism evidence="2 3">
    <name type="scientific">Acorus calamus</name>
    <name type="common">Sweet flag</name>
    <dbReference type="NCBI Taxonomy" id="4465"/>
    <lineage>
        <taxon>Eukaryota</taxon>
        <taxon>Viridiplantae</taxon>
        <taxon>Streptophyta</taxon>
        <taxon>Embryophyta</taxon>
        <taxon>Tracheophyta</taxon>
        <taxon>Spermatophyta</taxon>
        <taxon>Magnoliopsida</taxon>
        <taxon>Liliopsida</taxon>
        <taxon>Acoraceae</taxon>
        <taxon>Acorus</taxon>
    </lineage>
</organism>
<evidence type="ECO:0000313" key="2">
    <source>
        <dbReference type="EMBL" id="KAK1284153.1"/>
    </source>
</evidence>
<reference evidence="2" key="1">
    <citation type="journal article" date="2023" name="Nat. Commun.">
        <title>Diploid and tetraploid genomes of Acorus and the evolution of monocots.</title>
        <authorList>
            <person name="Ma L."/>
            <person name="Liu K.W."/>
            <person name="Li Z."/>
            <person name="Hsiao Y.Y."/>
            <person name="Qi Y."/>
            <person name="Fu T."/>
            <person name="Tang G.D."/>
            <person name="Zhang D."/>
            <person name="Sun W.H."/>
            <person name="Liu D.K."/>
            <person name="Li Y."/>
            <person name="Chen G.Z."/>
            <person name="Liu X.D."/>
            <person name="Liao X.Y."/>
            <person name="Jiang Y.T."/>
            <person name="Yu X."/>
            <person name="Hao Y."/>
            <person name="Huang J."/>
            <person name="Zhao X.W."/>
            <person name="Ke S."/>
            <person name="Chen Y.Y."/>
            <person name="Wu W.L."/>
            <person name="Hsu J.L."/>
            <person name="Lin Y.F."/>
            <person name="Huang M.D."/>
            <person name="Li C.Y."/>
            <person name="Huang L."/>
            <person name="Wang Z.W."/>
            <person name="Zhao X."/>
            <person name="Zhong W.Y."/>
            <person name="Peng D.H."/>
            <person name="Ahmad S."/>
            <person name="Lan S."/>
            <person name="Zhang J.S."/>
            <person name="Tsai W.C."/>
            <person name="Van de Peer Y."/>
            <person name="Liu Z.J."/>
        </authorList>
    </citation>
    <scope>NUCLEOTIDE SEQUENCE</scope>
    <source>
        <strain evidence="2">CP</strain>
    </source>
</reference>